<evidence type="ECO:0000256" key="7">
    <source>
        <dbReference type="RuleBase" id="RU004142"/>
    </source>
</evidence>
<dbReference type="GO" id="GO:0005777">
    <property type="term" value="C:peroxisome"/>
    <property type="evidence" value="ECO:0007669"/>
    <property type="project" value="UniProtKB-SubCell"/>
</dbReference>
<dbReference type="Gene3D" id="2.40.180.10">
    <property type="entry name" value="Catalase core domain"/>
    <property type="match status" value="4"/>
</dbReference>
<dbReference type="PANTHER" id="PTHR11465">
    <property type="entry name" value="CATALASE"/>
    <property type="match status" value="1"/>
</dbReference>
<evidence type="ECO:0000256" key="4">
    <source>
        <dbReference type="ARBA" id="ARBA00012314"/>
    </source>
</evidence>
<dbReference type="SUPFAM" id="SSF56634">
    <property type="entry name" value="Heme-dependent catalase-like"/>
    <property type="match status" value="2"/>
</dbReference>
<dbReference type="InterPro" id="IPR002226">
    <property type="entry name" value="Catalase_haem_BS"/>
</dbReference>
<gene>
    <name evidence="9" type="ORF">Ccrd_013936</name>
</gene>
<dbReference type="GO" id="GO:0042744">
    <property type="term" value="P:hydrogen peroxide catabolic process"/>
    <property type="evidence" value="ECO:0007669"/>
    <property type="project" value="UniProtKB-KW"/>
</dbReference>
<dbReference type="Gramene" id="KVI07696">
    <property type="protein sequence ID" value="KVI07696"/>
    <property type="gene ID" value="Ccrd_013936"/>
</dbReference>
<comment type="subcellular location">
    <subcellularLocation>
        <location evidence="2">Peroxisome</location>
    </subcellularLocation>
</comment>
<keyword evidence="6" id="KW-0575">Peroxidase</keyword>
<evidence type="ECO:0000313" key="9">
    <source>
        <dbReference type="EMBL" id="KVI07696.1"/>
    </source>
</evidence>
<dbReference type="InterPro" id="IPR018028">
    <property type="entry name" value="Catalase"/>
</dbReference>
<dbReference type="AlphaFoldDB" id="A0A118K4K6"/>
<dbReference type="Proteomes" id="UP000243975">
    <property type="component" value="Unassembled WGS sequence"/>
</dbReference>
<protein>
    <recommendedName>
        <fullName evidence="4">catalase</fullName>
        <ecNumber evidence="4">1.11.1.6</ecNumber>
    </recommendedName>
</protein>
<dbReference type="GO" id="GO:0020037">
    <property type="term" value="F:heme binding"/>
    <property type="evidence" value="ECO:0007669"/>
    <property type="project" value="InterPro"/>
</dbReference>
<comment type="caution">
    <text evidence="9">The sequence shown here is derived from an EMBL/GenBank/DDBJ whole genome shotgun (WGS) entry which is preliminary data.</text>
</comment>
<dbReference type="EC" id="1.11.1.6" evidence="4"/>
<sequence>MDPYKRIPERIVHARGASAKGFFEVTHDITHLTCADFLRAPGVQTPVIVRFSTVIHERGSPETIRDPRDVIHAFKPNPKSHIQEDWRILDFLSHHPESLNTMTFWLDDLGIPTDYRHMEGSSVNALTLINKDGKTHYVKFTWKPTCGVKCLLEDEAVKIGGTNHSHATQDLYDSIAAGNFPEWKLFFQVIDPDHEDRLDFDPLDGTMTWPEDVIPLQPLGRMVLNKNIDNFFAENEQLAFNPGLVVPGIYYSDDKMLQGRIFAYSDTQRHRLGPNYLQLPVDYFPSRQERFICRMVKMLSDPRVTHELRSVWISYWSQYRPSSAHNTPFWTTNSGAPIYNNNSSLTVGIRGPILLEDYHLVEKLANFDRERIPERVVHARGASAKGFFEVTHDISNLTCADFLRAPGVQTPVIVRFSTGNFDLVGNNFPVFFVRDGMKFPDMVHALKPNPKSHIQEDWRILDFFSHHPESLHMFTFLQDDVGVPQDYRHMDGFGVNTYTLINKAGKANYVKFHWKPTCGVKCLLEDEAIKIGGANHSHATKDLYDSIAAGNYPEWKLFIQIMDPDQEDKFDFDPLDVTKIWPEDILPLQPVGRLVLNKNIDNFFAENEQLAFCPAIIVPGIYYSDDKLLQTRIFSYADTQRHRLGPNYLQIPVNAPKCAHHNNHHDGFMNFMHRDEEVNYFPSRYDPSRHAAEFPIPPVKLTGRREKCLIEKENNFKQPGERYRSWPPERYIT</sequence>
<dbReference type="EMBL" id="LEKV01001494">
    <property type="protein sequence ID" value="KVI07696.1"/>
    <property type="molecule type" value="Genomic_DNA"/>
</dbReference>
<comment type="similarity">
    <text evidence="3">Belongs to the catalase family.</text>
</comment>
<organism evidence="9 10">
    <name type="scientific">Cynara cardunculus var. scolymus</name>
    <name type="common">Globe artichoke</name>
    <name type="synonym">Cynara scolymus</name>
    <dbReference type="NCBI Taxonomy" id="59895"/>
    <lineage>
        <taxon>Eukaryota</taxon>
        <taxon>Viridiplantae</taxon>
        <taxon>Streptophyta</taxon>
        <taxon>Embryophyta</taxon>
        <taxon>Tracheophyta</taxon>
        <taxon>Spermatophyta</taxon>
        <taxon>Magnoliopsida</taxon>
        <taxon>eudicotyledons</taxon>
        <taxon>Gunneridae</taxon>
        <taxon>Pentapetalae</taxon>
        <taxon>asterids</taxon>
        <taxon>campanulids</taxon>
        <taxon>Asterales</taxon>
        <taxon>Asteraceae</taxon>
        <taxon>Carduoideae</taxon>
        <taxon>Cardueae</taxon>
        <taxon>Carduinae</taxon>
        <taxon>Cynara</taxon>
    </lineage>
</organism>
<dbReference type="InterPro" id="IPR011614">
    <property type="entry name" value="Catalase_core"/>
</dbReference>
<dbReference type="CDD" id="cd08154">
    <property type="entry name" value="catalase_clade_1"/>
    <property type="match status" value="1"/>
</dbReference>
<dbReference type="GO" id="GO:0005886">
    <property type="term" value="C:plasma membrane"/>
    <property type="evidence" value="ECO:0007669"/>
    <property type="project" value="TreeGrafter"/>
</dbReference>
<proteinExistence type="inferred from homology"/>
<keyword evidence="5" id="KW-0576">Peroxisome</keyword>
<dbReference type="GO" id="GO:0004096">
    <property type="term" value="F:catalase activity"/>
    <property type="evidence" value="ECO:0007669"/>
    <property type="project" value="UniProtKB-EC"/>
</dbReference>
<reference evidence="9 10" key="1">
    <citation type="journal article" date="2016" name="Sci. Rep.">
        <title>The genome sequence of the outbreeding globe artichoke constructed de novo incorporating a phase-aware low-pass sequencing strategy of F1 progeny.</title>
        <authorList>
            <person name="Scaglione D."/>
            <person name="Reyes-Chin-Wo S."/>
            <person name="Acquadro A."/>
            <person name="Froenicke L."/>
            <person name="Portis E."/>
            <person name="Beitel C."/>
            <person name="Tirone M."/>
            <person name="Mauro R."/>
            <person name="Lo Monaco A."/>
            <person name="Mauromicale G."/>
            <person name="Faccioli P."/>
            <person name="Cattivelli L."/>
            <person name="Rieseberg L."/>
            <person name="Michelmore R."/>
            <person name="Lanteri S."/>
        </authorList>
    </citation>
    <scope>NUCLEOTIDE SEQUENCE [LARGE SCALE GENOMIC DNA]</scope>
    <source>
        <strain evidence="9">2C</strain>
    </source>
</reference>
<name>A0A118K4K6_CYNCS</name>
<evidence type="ECO:0000256" key="5">
    <source>
        <dbReference type="ARBA" id="ARBA00023140"/>
    </source>
</evidence>
<dbReference type="PRINTS" id="PR00067">
    <property type="entry name" value="CATALASE"/>
</dbReference>
<comment type="cofactor">
    <cofactor evidence="1">
        <name>heme</name>
        <dbReference type="ChEBI" id="CHEBI:30413"/>
    </cofactor>
</comment>
<evidence type="ECO:0000256" key="6">
    <source>
        <dbReference type="ARBA" id="ARBA00023324"/>
    </source>
</evidence>
<evidence type="ECO:0000259" key="8">
    <source>
        <dbReference type="SMART" id="SM01060"/>
    </source>
</evidence>
<dbReference type="PROSITE" id="PS00438">
    <property type="entry name" value="CATALASE_2"/>
    <property type="match status" value="1"/>
</dbReference>
<dbReference type="SMART" id="SM01060">
    <property type="entry name" value="Catalase"/>
    <property type="match status" value="2"/>
</dbReference>
<dbReference type="Pfam" id="PF00199">
    <property type="entry name" value="Catalase"/>
    <property type="match status" value="4"/>
</dbReference>
<dbReference type="InterPro" id="IPR024708">
    <property type="entry name" value="Catalase_AS"/>
</dbReference>
<keyword evidence="10" id="KW-1185">Reference proteome</keyword>
<dbReference type="InterPro" id="IPR020835">
    <property type="entry name" value="Catalase_sf"/>
</dbReference>
<evidence type="ECO:0000256" key="2">
    <source>
        <dbReference type="ARBA" id="ARBA00004275"/>
    </source>
</evidence>
<dbReference type="GO" id="GO:0042542">
    <property type="term" value="P:response to hydrogen peroxide"/>
    <property type="evidence" value="ECO:0007669"/>
    <property type="project" value="TreeGrafter"/>
</dbReference>
<keyword evidence="6" id="KW-0560">Oxidoreductase</keyword>
<evidence type="ECO:0000313" key="10">
    <source>
        <dbReference type="Proteomes" id="UP000243975"/>
    </source>
</evidence>
<comment type="function">
    <text evidence="7">Catalyzes the degradation of hydrogen peroxide (H(2)O(2)) generated by peroxisomal oxidases to water and oxygen, thereby protecting cells from the toxic effects of hydrogen peroxide.</text>
</comment>
<evidence type="ECO:0000256" key="1">
    <source>
        <dbReference type="ARBA" id="ARBA00001971"/>
    </source>
</evidence>
<evidence type="ECO:0000256" key="3">
    <source>
        <dbReference type="ARBA" id="ARBA00005329"/>
    </source>
</evidence>
<feature type="domain" description="Catalase core" evidence="8">
    <location>
        <begin position="3"/>
        <end position="328"/>
    </location>
</feature>
<keyword evidence="6" id="KW-0376">Hydrogen peroxide</keyword>
<dbReference type="PANTHER" id="PTHR11465:SF23">
    <property type="entry name" value="CATALASE-2"/>
    <property type="match status" value="1"/>
</dbReference>
<dbReference type="PROSITE" id="PS00437">
    <property type="entry name" value="CATALASE_1"/>
    <property type="match status" value="2"/>
</dbReference>
<dbReference type="OMA" id="RTETTHQ"/>
<feature type="domain" description="Catalase core" evidence="8">
    <location>
        <begin position="331"/>
        <end position="689"/>
    </location>
</feature>
<accession>A0A118K4K6</accession>
<dbReference type="STRING" id="59895.A0A118K4K6"/>
<dbReference type="PROSITE" id="PS51402">
    <property type="entry name" value="CATALASE_3"/>
    <property type="match status" value="2"/>
</dbReference>